<dbReference type="Pfam" id="PF05960">
    <property type="entry name" value="DUF885"/>
    <property type="match status" value="1"/>
</dbReference>
<dbReference type="PANTHER" id="PTHR33361:SF2">
    <property type="entry name" value="DUF885 DOMAIN-CONTAINING PROTEIN"/>
    <property type="match status" value="1"/>
</dbReference>
<proteinExistence type="predicted"/>
<dbReference type="RefSeq" id="XP_030996272.1">
    <property type="nucleotide sequence ID" value="XM_031139754.1"/>
</dbReference>
<dbReference type="Proteomes" id="UP000319257">
    <property type="component" value="Unassembled WGS sequence"/>
</dbReference>
<organism evidence="2 3">
    <name type="scientific">Thyridium curvatum</name>
    <dbReference type="NCBI Taxonomy" id="1093900"/>
    <lineage>
        <taxon>Eukaryota</taxon>
        <taxon>Fungi</taxon>
        <taxon>Dikarya</taxon>
        <taxon>Ascomycota</taxon>
        <taxon>Pezizomycotina</taxon>
        <taxon>Sordariomycetes</taxon>
        <taxon>Sordariomycetidae</taxon>
        <taxon>Thyridiales</taxon>
        <taxon>Thyridiaceae</taxon>
        <taxon>Thyridium</taxon>
    </lineage>
</organism>
<name>A0A507BC73_9PEZI</name>
<sequence length="571" mass="65865">MTSRDVSGGWTYIDMPQHTPGQPAADAETMEQRITRVKADQSDLYEFHNIDLVRPARLKDYYVEELDKLHQLSFEELPDQEARVDYVLLRNYLRRSIRRLELDEKRNEKMAPLLPFAAPLVELLEARQKVELDSLKPRHTADVMDAATRLVLKTKEGVESGKIHVDGVTAIRAVSTIEQLQARLAELIDFFKGYHPTFDWWTAQPYEALNRALADLIPPIKVKLAGQRPGEEDAIVGQPIGRDGLLVDLEAEMISYTPEELLKAAEEKFAWCEDKMRSAAARMGFGDDWHAALEHVKNLGVEPGEQPAMVKRLVVEGADYVERHGLVTVPPLARRTWRMYMMAAERQKVNPFFLGGPEIIVSYPTAAMAHGDKLMSIRGNNRHFAKATAFHEMIPGHHLAMFHEARHRAYRALFENPFWVEGWAMYWELVLWDRGDFFDGPEDEVGTLWWRMHRCARILFSLGYHLGRMSAQDCVELLVARVGHERRTAEGEVRRSLNGDYEPLYQAGYYLGALQIYSLRDEVLRKGICASEREFNDRILRENEMPIEMLRALFLDVELSKEYKAQWRFLD</sequence>
<protein>
    <recommendedName>
        <fullName evidence="4">X-Pro dipeptidyl-peptidase</fullName>
    </recommendedName>
</protein>
<feature type="region of interest" description="Disordered" evidence="1">
    <location>
        <begin position="1"/>
        <end position="24"/>
    </location>
</feature>
<evidence type="ECO:0000313" key="2">
    <source>
        <dbReference type="EMBL" id="TPX14561.1"/>
    </source>
</evidence>
<dbReference type="InParanoid" id="A0A507BC73"/>
<evidence type="ECO:0008006" key="4">
    <source>
        <dbReference type="Google" id="ProtNLM"/>
    </source>
</evidence>
<dbReference type="EMBL" id="SKBQ01000027">
    <property type="protein sequence ID" value="TPX14561.1"/>
    <property type="molecule type" value="Genomic_DNA"/>
</dbReference>
<reference evidence="2 3" key="1">
    <citation type="submission" date="2019-06" db="EMBL/GenBank/DDBJ databases">
        <title>Draft genome sequence of the filamentous fungus Phialemoniopsis curvata isolated from diesel fuel.</title>
        <authorList>
            <person name="Varaljay V.A."/>
            <person name="Lyon W.J."/>
            <person name="Crouch A.L."/>
            <person name="Drake C.E."/>
            <person name="Hollomon J.M."/>
            <person name="Nadeau L.J."/>
            <person name="Nunn H.S."/>
            <person name="Stevenson B.S."/>
            <person name="Bojanowski C.L."/>
            <person name="Crookes-Goodson W.J."/>
        </authorList>
    </citation>
    <scope>NUCLEOTIDE SEQUENCE [LARGE SCALE GENOMIC DNA]</scope>
    <source>
        <strain evidence="2 3">D216</strain>
    </source>
</reference>
<dbReference type="PANTHER" id="PTHR33361">
    <property type="entry name" value="GLR0591 PROTEIN"/>
    <property type="match status" value="1"/>
</dbReference>
<evidence type="ECO:0000256" key="1">
    <source>
        <dbReference type="SAM" id="MobiDB-lite"/>
    </source>
</evidence>
<dbReference type="AlphaFoldDB" id="A0A507BC73"/>
<dbReference type="OrthoDB" id="5959877at2759"/>
<accession>A0A507BC73</accession>
<dbReference type="InterPro" id="IPR010281">
    <property type="entry name" value="DUF885"/>
</dbReference>
<gene>
    <name evidence="2" type="ORF">E0L32_005253</name>
</gene>
<evidence type="ECO:0000313" key="3">
    <source>
        <dbReference type="Proteomes" id="UP000319257"/>
    </source>
</evidence>
<dbReference type="GeneID" id="41972700"/>
<comment type="caution">
    <text evidence="2">The sequence shown here is derived from an EMBL/GenBank/DDBJ whole genome shotgun (WGS) entry which is preliminary data.</text>
</comment>
<keyword evidence="3" id="KW-1185">Reference proteome</keyword>